<name>A0A6J7UA33_9ZZZZ</name>
<accession>A0A6J7UA33</accession>
<protein>
    <submittedName>
        <fullName evidence="1">Unannotated protein</fullName>
    </submittedName>
</protein>
<proteinExistence type="predicted"/>
<dbReference type="EMBL" id="CAFBQS010000072">
    <property type="protein sequence ID" value="CAB5062833.1"/>
    <property type="molecule type" value="Genomic_DNA"/>
</dbReference>
<reference evidence="1" key="1">
    <citation type="submission" date="2020-05" db="EMBL/GenBank/DDBJ databases">
        <authorList>
            <person name="Chiriac C."/>
            <person name="Salcher M."/>
            <person name="Ghai R."/>
            <person name="Kavagutti S V."/>
        </authorList>
    </citation>
    <scope>NUCLEOTIDE SEQUENCE</scope>
</reference>
<evidence type="ECO:0000313" key="1">
    <source>
        <dbReference type="EMBL" id="CAB5062833.1"/>
    </source>
</evidence>
<sequence>MTNVLLITFLLVFTFSLPFPLLLKKPVESACINTLEALDIFIEEIENGISVLEAWSVSRNGENFLDISKKEISNLELQSIVRITKLSTNSGIALGPLLKSYRSEILAKNELKNLIGIEAGSAKATTALLTLLPLLLITLAQSTGLDVMNTVRHSIPAQISLVFSIALQLLGRHWAKRIINAI</sequence>
<organism evidence="1">
    <name type="scientific">freshwater metagenome</name>
    <dbReference type="NCBI Taxonomy" id="449393"/>
    <lineage>
        <taxon>unclassified sequences</taxon>
        <taxon>metagenomes</taxon>
        <taxon>ecological metagenomes</taxon>
    </lineage>
</organism>
<gene>
    <name evidence="1" type="ORF">UFOPK4366_00486</name>
</gene>
<dbReference type="AlphaFoldDB" id="A0A6J7UA33"/>